<dbReference type="VEuPathDB" id="VectorBase:GAUT021388"/>
<evidence type="ECO:0000313" key="2">
    <source>
        <dbReference type="EnsemblMetazoa" id="GAUT021388-PA"/>
    </source>
</evidence>
<name>A0A1A9V031_GLOAU</name>
<keyword evidence="1" id="KW-0472">Membrane</keyword>
<feature type="transmembrane region" description="Helical" evidence="1">
    <location>
        <begin position="36"/>
        <end position="59"/>
    </location>
</feature>
<proteinExistence type="predicted"/>
<evidence type="ECO:0000256" key="1">
    <source>
        <dbReference type="SAM" id="Phobius"/>
    </source>
</evidence>
<accession>A0A1A9V031</accession>
<dbReference type="AlphaFoldDB" id="A0A1A9V031"/>
<dbReference type="Proteomes" id="UP000078200">
    <property type="component" value="Unassembled WGS sequence"/>
</dbReference>
<reference evidence="2" key="1">
    <citation type="submission" date="2020-05" db="UniProtKB">
        <authorList>
            <consortium name="EnsemblMetazoa"/>
        </authorList>
    </citation>
    <scope>IDENTIFICATION</scope>
    <source>
        <strain evidence="2">TTRI</strain>
    </source>
</reference>
<keyword evidence="1" id="KW-0812">Transmembrane</keyword>
<evidence type="ECO:0000313" key="3">
    <source>
        <dbReference type="Proteomes" id="UP000078200"/>
    </source>
</evidence>
<keyword evidence="1" id="KW-1133">Transmembrane helix</keyword>
<protein>
    <submittedName>
        <fullName evidence="2">Uncharacterized protein</fullName>
    </submittedName>
</protein>
<organism evidence="2 3">
    <name type="scientific">Glossina austeni</name>
    <name type="common">Savannah tsetse fly</name>
    <dbReference type="NCBI Taxonomy" id="7395"/>
    <lineage>
        <taxon>Eukaryota</taxon>
        <taxon>Metazoa</taxon>
        <taxon>Ecdysozoa</taxon>
        <taxon>Arthropoda</taxon>
        <taxon>Hexapoda</taxon>
        <taxon>Insecta</taxon>
        <taxon>Pterygota</taxon>
        <taxon>Neoptera</taxon>
        <taxon>Endopterygota</taxon>
        <taxon>Diptera</taxon>
        <taxon>Brachycera</taxon>
        <taxon>Muscomorpha</taxon>
        <taxon>Hippoboscoidea</taxon>
        <taxon>Glossinidae</taxon>
        <taxon>Glossina</taxon>
    </lineage>
</organism>
<sequence>MISTVEDTRYLNSTVRAANIDINPLEIPTRRASTTAVQAISIITIPISTLLITIAAVAVPSPKTTSRSEHLTGASTSTKTTSIFGGIDDNTLNPIKKYYILSSMHSPVEIEKNDTRIPEIIRFYNSTKFGIKNRSNGQKI</sequence>
<keyword evidence="3" id="KW-1185">Reference proteome</keyword>
<dbReference type="EnsemblMetazoa" id="GAUT021388-RA">
    <property type="protein sequence ID" value="GAUT021388-PA"/>
    <property type="gene ID" value="GAUT021388"/>
</dbReference>